<dbReference type="Pfam" id="PF00067">
    <property type="entry name" value="p450"/>
    <property type="match status" value="1"/>
</dbReference>
<protein>
    <recommendedName>
        <fullName evidence="4">Cytochrome P450</fullName>
    </recommendedName>
</protein>
<comment type="caution">
    <text evidence="2">The sequence shown here is derived from an EMBL/GenBank/DDBJ whole genome shotgun (WGS) entry which is preliminary data.</text>
</comment>
<dbReference type="EMBL" id="BDQV01010284">
    <property type="protein sequence ID" value="GAY69553.1"/>
    <property type="molecule type" value="Genomic_DNA"/>
</dbReference>
<dbReference type="PRINTS" id="PR00385">
    <property type="entry name" value="P450"/>
</dbReference>
<dbReference type="GO" id="GO:0016705">
    <property type="term" value="F:oxidoreductase activity, acting on paired donors, with incorporation or reduction of molecular oxygen"/>
    <property type="evidence" value="ECO:0007669"/>
    <property type="project" value="InterPro"/>
</dbReference>
<evidence type="ECO:0000313" key="3">
    <source>
        <dbReference type="Proteomes" id="UP000236630"/>
    </source>
</evidence>
<dbReference type="PRINTS" id="PR00463">
    <property type="entry name" value="EP450I"/>
</dbReference>
<dbReference type="InterPro" id="IPR001128">
    <property type="entry name" value="Cyt_P450"/>
</dbReference>
<keyword evidence="1" id="KW-0349">Heme</keyword>
<dbReference type="GO" id="GO:0005506">
    <property type="term" value="F:iron ion binding"/>
    <property type="evidence" value="ECO:0007669"/>
    <property type="project" value="InterPro"/>
</dbReference>
<keyword evidence="1" id="KW-0408">Iron</keyword>
<dbReference type="InterPro" id="IPR002401">
    <property type="entry name" value="Cyt_P450_E_grp-I"/>
</dbReference>
<feature type="binding site" description="axial binding residue" evidence="1">
    <location>
        <position position="127"/>
    </location>
    <ligand>
        <name>heme</name>
        <dbReference type="ChEBI" id="CHEBI:30413"/>
    </ligand>
    <ligandPart>
        <name>Fe</name>
        <dbReference type="ChEBI" id="CHEBI:18248"/>
    </ligandPart>
</feature>
<evidence type="ECO:0000256" key="1">
    <source>
        <dbReference type="PIRSR" id="PIRSR602401-1"/>
    </source>
</evidence>
<name>A0A2H5QY79_CITUN</name>
<dbReference type="AlphaFoldDB" id="A0A2H5QY79"/>
<dbReference type="PANTHER" id="PTHR47952">
    <property type="entry name" value="TRYPTAMINE 5-HYDROXYLASE"/>
    <property type="match status" value="1"/>
</dbReference>
<comment type="cofactor">
    <cofactor evidence="1">
        <name>heme</name>
        <dbReference type="ChEBI" id="CHEBI:30413"/>
    </cofactor>
</comment>
<dbReference type="SUPFAM" id="SSF48264">
    <property type="entry name" value="Cytochrome P450"/>
    <property type="match status" value="1"/>
</dbReference>
<dbReference type="GO" id="GO:0020037">
    <property type="term" value="F:heme binding"/>
    <property type="evidence" value="ECO:0007669"/>
    <property type="project" value="InterPro"/>
</dbReference>
<evidence type="ECO:0008006" key="4">
    <source>
        <dbReference type="Google" id="ProtNLM"/>
    </source>
</evidence>
<accession>A0A2H5QY79</accession>
<proteinExistence type="predicted"/>
<gene>
    <name evidence="2" type="ORF">CUMW_288480</name>
</gene>
<keyword evidence="3" id="KW-1185">Reference proteome</keyword>
<dbReference type="Proteomes" id="UP000236630">
    <property type="component" value="Unassembled WGS sequence"/>
</dbReference>
<dbReference type="STRING" id="55188.A0A2H5QY79"/>
<sequence length="156" mass="18451">MTYLMKHPRAMKKVQEEIRSLIGCKGFVDEVDLQEVKYLKAVLKGTLRLQSPIPLLVPKEIMEKCLIDGYEIRVKTLVYVKAWAIRRDPEAWENPEEFNPERFIDCSTDYKEQNLEFIPFGAGRRICILECIWELQMRILQLLIVFTNLIGKYRLE</sequence>
<dbReference type="PANTHER" id="PTHR47952:SF3">
    <property type="entry name" value="CYTOCHROME P450 71B3-LIKE"/>
    <property type="match status" value="1"/>
</dbReference>
<keyword evidence="1" id="KW-0479">Metal-binding</keyword>
<dbReference type="Gene3D" id="1.10.630.10">
    <property type="entry name" value="Cytochrome P450"/>
    <property type="match status" value="1"/>
</dbReference>
<dbReference type="InterPro" id="IPR036396">
    <property type="entry name" value="Cyt_P450_sf"/>
</dbReference>
<reference evidence="2 3" key="1">
    <citation type="journal article" date="2017" name="Front. Genet.">
        <title>Draft sequencing of the heterozygous diploid genome of Satsuma (Citrus unshiu Marc.) using a hybrid assembly approach.</title>
        <authorList>
            <person name="Shimizu T."/>
            <person name="Tanizawa Y."/>
            <person name="Mochizuki T."/>
            <person name="Nagasaki H."/>
            <person name="Yoshioka T."/>
            <person name="Toyoda A."/>
            <person name="Fujiyama A."/>
            <person name="Kaminuma E."/>
            <person name="Nakamura Y."/>
        </authorList>
    </citation>
    <scope>NUCLEOTIDE SEQUENCE [LARGE SCALE GENOMIC DNA]</scope>
    <source>
        <strain evidence="3">cv. Miyagawa wase</strain>
    </source>
</reference>
<dbReference type="GO" id="GO:0004497">
    <property type="term" value="F:monooxygenase activity"/>
    <property type="evidence" value="ECO:0007669"/>
    <property type="project" value="InterPro"/>
</dbReference>
<evidence type="ECO:0000313" key="2">
    <source>
        <dbReference type="EMBL" id="GAY69553.1"/>
    </source>
</evidence>
<organism evidence="2 3">
    <name type="scientific">Citrus unshiu</name>
    <name type="common">Satsuma mandarin</name>
    <name type="synonym">Citrus nobilis var. unshiu</name>
    <dbReference type="NCBI Taxonomy" id="55188"/>
    <lineage>
        <taxon>Eukaryota</taxon>
        <taxon>Viridiplantae</taxon>
        <taxon>Streptophyta</taxon>
        <taxon>Embryophyta</taxon>
        <taxon>Tracheophyta</taxon>
        <taxon>Spermatophyta</taxon>
        <taxon>Magnoliopsida</taxon>
        <taxon>eudicotyledons</taxon>
        <taxon>Gunneridae</taxon>
        <taxon>Pentapetalae</taxon>
        <taxon>rosids</taxon>
        <taxon>malvids</taxon>
        <taxon>Sapindales</taxon>
        <taxon>Rutaceae</taxon>
        <taxon>Aurantioideae</taxon>
        <taxon>Citrus</taxon>
    </lineage>
</organism>